<sequence length="468" mass="53346">MMSKTYKDIVLYIRDKIKIGEWSVNDKIPTQGELSKEFKLNRTTVIKALDTLKAEGIIYSVQGKGTFVAKKTSSFEWDSLTKWSFFHENKKLVQLINKFELDKGLIQLSKGTLGNDLLPVEMINKSLINISKVPIDHEYGDGKGNYKLRAELSYYLYKKGIKASPESIMITSGALNGIQLISTGILQTGTNLVSDKISFINSLDFLDQINIKLVPKLMFNANSSNLVDMKENVDAIYLNTNHQNPTTYSFSEKIINKSLEYANQNNTLIIEDDIYGDLNFDHKISRPLKSYDSQGRVLYVSSFSKTISPSFRVGFIYGAEKVINRLSDIRLHTDYGSSILSQLVFHDLLSSGEYFNHLFILNNKLKERCAILINLLETYLSKYGSFQTPSGGFFIWFTFYDEYHIPMYKLFKLAYSRGVLINPGSIYGDSENNSIRFSFSYESMEKIELGILQIKQLLDNWDLKGGNS</sequence>
<dbReference type="RefSeq" id="WP_022627518.1">
    <property type="nucleotide sequence ID" value="NZ_ATAE01000011.1"/>
</dbReference>
<keyword evidence="3" id="KW-0032">Aminotransferase</keyword>
<reference evidence="9 10" key="1">
    <citation type="journal article" date="2013" name="Genome Announc.">
        <title>Genome Sequence of the Extreme Obligate Alkaliphile Bacillus marmarensis Strain DSM 21297.</title>
        <authorList>
            <person name="Wernick D.G."/>
            <person name="Choi K.Y."/>
            <person name="Tat C.A."/>
            <person name="Lafontaine Rivera J.G."/>
            <person name="Liao J.C."/>
        </authorList>
    </citation>
    <scope>NUCLEOTIDE SEQUENCE [LARGE SCALE GENOMIC DNA]</scope>
    <source>
        <strain evidence="9 10">DSM 21297</strain>
    </source>
</reference>
<dbReference type="PRINTS" id="PR00035">
    <property type="entry name" value="HTHGNTR"/>
</dbReference>
<dbReference type="AlphaFoldDB" id="U6SSR3"/>
<dbReference type="PATRIC" id="fig|1188261.3.peg.1192"/>
<dbReference type="GO" id="GO:0003700">
    <property type="term" value="F:DNA-binding transcription factor activity"/>
    <property type="evidence" value="ECO:0007669"/>
    <property type="project" value="InterPro"/>
</dbReference>
<dbReference type="SUPFAM" id="SSF46785">
    <property type="entry name" value="Winged helix' DNA-binding domain"/>
    <property type="match status" value="1"/>
</dbReference>
<dbReference type="GO" id="GO:0030170">
    <property type="term" value="F:pyridoxal phosphate binding"/>
    <property type="evidence" value="ECO:0007669"/>
    <property type="project" value="InterPro"/>
</dbReference>
<evidence type="ECO:0000256" key="4">
    <source>
        <dbReference type="ARBA" id="ARBA00022898"/>
    </source>
</evidence>
<protein>
    <recommendedName>
        <fullName evidence="8">HTH gntR-type domain-containing protein</fullName>
    </recommendedName>
</protein>
<keyword evidence="5" id="KW-0805">Transcription regulation</keyword>
<evidence type="ECO:0000256" key="2">
    <source>
        <dbReference type="ARBA" id="ARBA00005384"/>
    </source>
</evidence>
<comment type="caution">
    <text evidence="9">The sequence shown here is derived from an EMBL/GenBank/DDBJ whole genome shotgun (WGS) entry which is preliminary data.</text>
</comment>
<evidence type="ECO:0000313" key="9">
    <source>
        <dbReference type="EMBL" id="ERN53935.1"/>
    </source>
</evidence>
<feature type="domain" description="HTH gntR-type" evidence="8">
    <location>
        <begin position="3"/>
        <end position="71"/>
    </location>
</feature>
<dbReference type="CDD" id="cd07377">
    <property type="entry name" value="WHTH_GntR"/>
    <property type="match status" value="1"/>
</dbReference>
<evidence type="ECO:0000256" key="3">
    <source>
        <dbReference type="ARBA" id="ARBA00022576"/>
    </source>
</evidence>
<dbReference type="Gene3D" id="3.90.1150.10">
    <property type="entry name" value="Aspartate Aminotransferase, domain 1"/>
    <property type="match status" value="1"/>
</dbReference>
<dbReference type="PROSITE" id="PS50949">
    <property type="entry name" value="HTH_GNTR"/>
    <property type="match status" value="1"/>
</dbReference>
<dbReference type="Proteomes" id="UP000017170">
    <property type="component" value="Unassembled WGS sequence"/>
</dbReference>
<dbReference type="PANTHER" id="PTHR46577">
    <property type="entry name" value="HTH-TYPE TRANSCRIPTIONAL REGULATORY PROTEIN GABR"/>
    <property type="match status" value="1"/>
</dbReference>
<dbReference type="Gene3D" id="1.10.10.10">
    <property type="entry name" value="Winged helix-like DNA-binding domain superfamily/Winged helix DNA-binding domain"/>
    <property type="match status" value="1"/>
</dbReference>
<dbReference type="Pfam" id="PF00155">
    <property type="entry name" value="Aminotran_1_2"/>
    <property type="match status" value="1"/>
</dbReference>
<dbReference type="PANTHER" id="PTHR46577:SF2">
    <property type="entry name" value="TRANSCRIPTIONAL REGULATORY PROTEIN"/>
    <property type="match status" value="1"/>
</dbReference>
<gene>
    <name evidence="9" type="ORF">A33I_09025</name>
</gene>
<comment type="cofactor">
    <cofactor evidence="1">
        <name>pyridoxal 5'-phosphate</name>
        <dbReference type="ChEBI" id="CHEBI:597326"/>
    </cofactor>
</comment>
<dbReference type="InterPro" id="IPR036388">
    <property type="entry name" value="WH-like_DNA-bd_sf"/>
</dbReference>
<evidence type="ECO:0000259" key="8">
    <source>
        <dbReference type="PROSITE" id="PS50949"/>
    </source>
</evidence>
<evidence type="ECO:0000256" key="1">
    <source>
        <dbReference type="ARBA" id="ARBA00001933"/>
    </source>
</evidence>
<keyword evidence="10" id="KW-1185">Reference proteome</keyword>
<dbReference type="Gene3D" id="3.40.640.10">
    <property type="entry name" value="Type I PLP-dependent aspartate aminotransferase-like (Major domain)"/>
    <property type="match status" value="1"/>
</dbReference>
<organism evidence="9 10">
    <name type="scientific">Alkalihalophilus marmarensis DSM 21297</name>
    <dbReference type="NCBI Taxonomy" id="1188261"/>
    <lineage>
        <taxon>Bacteria</taxon>
        <taxon>Bacillati</taxon>
        <taxon>Bacillota</taxon>
        <taxon>Bacilli</taxon>
        <taxon>Bacillales</taxon>
        <taxon>Bacillaceae</taxon>
        <taxon>Alkalihalophilus</taxon>
    </lineage>
</organism>
<dbReference type="InterPro" id="IPR000524">
    <property type="entry name" value="Tscrpt_reg_HTH_GntR"/>
</dbReference>
<proteinExistence type="inferred from homology"/>
<dbReference type="InterPro" id="IPR015422">
    <property type="entry name" value="PyrdxlP-dep_Trfase_small"/>
</dbReference>
<keyword evidence="6" id="KW-0238">DNA-binding</keyword>
<accession>U6SSR3</accession>
<dbReference type="InterPro" id="IPR051446">
    <property type="entry name" value="HTH_trans_reg/aminotransferase"/>
</dbReference>
<comment type="similarity">
    <text evidence="2">In the C-terminal section; belongs to the class-I pyridoxal-phosphate-dependent aminotransferase family.</text>
</comment>
<evidence type="ECO:0000256" key="5">
    <source>
        <dbReference type="ARBA" id="ARBA00023015"/>
    </source>
</evidence>
<dbReference type="GO" id="GO:0008483">
    <property type="term" value="F:transaminase activity"/>
    <property type="evidence" value="ECO:0007669"/>
    <property type="project" value="UniProtKB-KW"/>
</dbReference>
<dbReference type="Pfam" id="PF00392">
    <property type="entry name" value="GntR"/>
    <property type="match status" value="1"/>
</dbReference>
<dbReference type="CDD" id="cd00609">
    <property type="entry name" value="AAT_like"/>
    <property type="match status" value="1"/>
</dbReference>
<dbReference type="GO" id="GO:0003677">
    <property type="term" value="F:DNA binding"/>
    <property type="evidence" value="ECO:0007669"/>
    <property type="project" value="UniProtKB-KW"/>
</dbReference>
<dbReference type="SMART" id="SM00345">
    <property type="entry name" value="HTH_GNTR"/>
    <property type="match status" value="1"/>
</dbReference>
<dbReference type="InterPro" id="IPR015421">
    <property type="entry name" value="PyrdxlP-dep_Trfase_major"/>
</dbReference>
<dbReference type="InterPro" id="IPR036390">
    <property type="entry name" value="WH_DNA-bd_sf"/>
</dbReference>
<keyword evidence="3" id="KW-0808">Transferase</keyword>
<dbReference type="InterPro" id="IPR015424">
    <property type="entry name" value="PyrdxlP-dep_Trfase"/>
</dbReference>
<dbReference type="SUPFAM" id="SSF53383">
    <property type="entry name" value="PLP-dependent transferases"/>
    <property type="match status" value="1"/>
</dbReference>
<evidence type="ECO:0000313" key="10">
    <source>
        <dbReference type="Proteomes" id="UP000017170"/>
    </source>
</evidence>
<name>U6SSR3_9BACI</name>
<evidence type="ECO:0000256" key="6">
    <source>
        <dbReference type="ARBA" id="ARBA00023125"/>
    </source>
</evidence>
<evidence type="ECO:0000256" key="7">
    <source>
        <dbReference type="ARBA" id="ARBA00023163"/>
    </source>
</evidence>
<dbReference type="EMBL" id="ATAE01000011">
    <property type="protein sequence ID" value="ERN53935.1"/>
    <property type="molecule type" value="Genomic_DNA"/>
</dbReference>
<keyword evidence="4" id="KW-0663">Pyridoxal phosphate</keyword>
<keyword evidence="7" id="KW-0804">Transcription</keyword>
<dbReference type="InterPro" id="IPR004839">
    <property type="entry name" value="Aminotransferase_I/II_large"/>
</dbReference>